<gene>
    <name evidence="1" type="ORF">TEA_021649</name>
</gene>
<organism evidence="1 2">
    <name type="scientific">Camellia sinensis var. sinensis</name>
    <name type="common">China tea</name>
    <dbReference type="NCBI Taxonomy" id="542762"/>
    <lineage>
        <taxon>Eukaryota</taxon>
        <taxon>Viridiplantae</taxon>
        <taxon>Streptophyta</taxon>
        <taxon>Embryophyta</taxon>
        <taxon>Tracheophyta</taxon>
        <taxon>Spermatophyta</taxon>
        <taxon>Magnoliopsida</taxon>
        <taxon>eudicotyledons</taxon>
        <taxon>Gunneridae</taxon>
        <taxon>Pentapetalae</taxon>
        <taxon>asterids</taxon>
        <taxon>Ericales</taxon>
        <taxon>Theaceae</taxon>
        <taxon>Camellia</taxon>
    </lineage>
</organism>
<comment type="caution">
    <text evidence="1">The sequence shown here is derived from an EMBL/GenBank/DDBJ whole genome shotgun (WGS) entry which is preliminary data.</text>
</comment>
<keyword evidence="2" id="KW-1185">Reference proteome</keyword>
<reference evidence="1 2" key="1">
    <citation type="journal article" date="2018" name="Proc. Natl. Acad. Sci. U.S.A.">
        <title>Draft genome sequence of Camellia sinensis var. sinensis provides insights into the evolution of the tea genome and tea quality.</title>
        <authorList>
            <person name="Wei C."/>
            <person name="Yang H."/>
            <person name="Wang S."/>
            <person name="Zhao J."/>
            <person name="Liu C."/>
            <person name="Gao L."/>
            <person name="Xia E."/>
            <person name="Lu Y."/>
            <person name="Tai Y."/>
            <person name="She G."/>
            <person name="Sun J."/>
            <person name="Cao H."/>
            <person name="Tong W."/>
            <person name="Gao Q."/>
            <person name="Li Y."/>
            <person name="Deng W."/>
            <person name="Jiang X."/>
            <person name="Wang W."/>
            <person name="Chen Q."/>
            <person name="Zhang S."/>
            <person name="Li H."/>
            <person name="Wu J."/>
            <person name="Wang P."/>
            <person name="Li P."/>
            <person name="Shi C."/>
            <person name="Zheng F."/>
            <person name="Jian J."/>
            <person name="Huang B."/>
            <person name="Shan D."/>
            <person name="Shi M."/>
            <person name="Fang C."/>
            <person name="Yue Y."/>
            <person name="Li F."/>
            <person name="Li D."/>
            <person name="Wei S."/>
            <person name="Han B."/>
            <person name="Jiang C."/>
            <person name="Yin Y."/>
            <person name="Xia T."/>
            <person name="Zhang Z."/>
            <person name="Bennetzen J.L."/>
            <person name="Zhao S."/>
            <person name="Wan X."/>
        </authorList>
    </citation>
    <scope>NUCLEOTIDE SEQUENCE [LARGE SCALE GENOMIC DNA]</scope>
    <source>
        <strain evidence="2">cv. Shuchazao</strain>
        <tissue evidence="1">Leaf</tissue>
    </source>
</reference>
<dbReference type="Proteomes" id="UP000306102">
    <property type="component" value="Unassembled WGS sequence"/>
</dbReference>
<proteinExistence type="predicted"/>
<dbReference type="EMBL" id="SDRB02004579">
    <property type="protein sequence ID" value="THG15692.1"/>
    <property type="molecule type" value="Genomic_DNA"/>
</dbReference>
<dbReference type="AlphaFoldDB" id="A0A4S4EHW0"/>
<evidence type="ECO:0000313" key="1">
    <source>
        <dbReference type="EMBL" id="THG15692.1"/>
    </source>
</evidence>
<dbReference type="PANTHER" id="PTHR37375:SF1">
    <property type="entry name" value="DUF2470 DOMAIN-CONTAINING PROTEIN"/>
    <property type="match status" value="1"/>
</dbReference>
<dbReference type="PANTHER" id="PTHR37375">
    <property type="entry name" value="EXPRESSED PROTEIN"/>
    <property type="match status" value="1"/>
</dbReference>
<protein>
    <submittedName>
        <fullName evidence="1">Uncharacterized protein</fullName>
    </submittedName>
</protein>
<evidence type="ECO:0000313" key="2">
    <source>
        <dbReference type="Proteomes" id="UP000306102"/>
    </source>
</evidence>
<sequence length="144" mass="16264">MFDITGKLSEYHRKFARVSSEYSERYRKSPKCLEFARCPIALLCSEAGKCENVIGMLSRCPIALPYLMPVNVRDIVGCPIAPLCSVTILASNWQGNLNTIKADAKGSKEEIYTSMVKYFVKRGKPYIWVPEKDFHNVVSIPLVL</sequence>
<accession>A0A4S4EHW0</accession>
<name>A0A4S4EHW0_CAMSN</name>